<feature type="region of interest" description="Disordered" evidence="1">
    <location>
        <begin position="1"/>
        <end position="54"/>
    </location>
</feature>
<dbReference type="EMBL" id="QUNF01000035">
    <property type="protein sequence ID" value="REG78376.1"/>
    <property type="molecule type" value="Genomic_DNA"/>
</dbReference>
<protein>
    <submittedName>
        <fullName evidence="2">Uncharacterized protein</fullName>
    </submittedName>
</protein>
<dbReference type="RefSeq" id="WP_169714431.1">
    <property type="nucleotide sequence ID" value="NZ_MSSW01000033.1"/>
</dbReference>
<reference evidence="2 3" key="1">
    <citation type="submission" date="2018-08" db="EMBL/GenBank/DDBJ databases">
        <title>Genomic Encyclopedia of Archaeal and Bacterial Type Strains, Phase II (KMG-II): from individual species to whole genera.</title>
        <authorList>
            <person name="Goeker M."/>
        </authorList>
    </citation>
    <scope>NUCLEOTIDE SEQUENCE [LARGE SCALE GENOMIC DNA]</scope>
    <source>
        <strain evidence="2 3">DSM 15986</strain>
    </source>
</reference>
<name>A0A3E0D6U2_9BACT</name>
<evidence type="ECO:0000313" key="3">
    <source>
        <dbReference type="Proteomes" id="UP000256405"/>
    </source>
</evidence>
<sequence length="54" mass="6236">MGNDKESDFEKKIDKDNIRVTPFGTNKKKKNVPDEKPQEEFIEPKPNSSENEKG</sequence>
<comment type="caution">
    <text evidence="2">The sequence shown here is derived from an EMBL/GenBank/DDBJ whole genome shotgun (WGS) entry which is preliminary data.</text>
</comment>
<dbReference type="Proteomes" id="UP000256405">
    <property type="component" value="Unassembled WGS sequence"/>
</dbReference>
<keyword evidence="3" id="KW-1185">Reference proteome</keyword>
<evidence type="ECO:0000313" key="2">
    <source>
        <dbReference type="EMBL" id="REG78376.1"/>
    </source>
</evidence>
<feature type="compositionally biased region" description="Basic and acidic residues" evidence="1">
    <location>
        <begin position="1"/>
        <end position="18"/>
    </location>
</feature>
<organism evidence="2 3">
    <name type="scientific">Algoriphagus antarcticus</name>
    <dbReference type="NCBI Taxonomy" id="238540"/>
    <lineage>
        <taxon>Bacteria</taxon>
        <taxon>Pseudomonadati</taxon>
        <taxon>Bacteroidota</taxon>
        <taxon>Cytophagia</taxon>
        <taxon>Cytophagales</taxon>
        <taxon>Cyclobacteriaceae</taxon>
        <taxon>Algoriphagus</taxon>
    </lineage>
</organism>
<accession>A0A3E0D6U2</accession>
<proteinExistence type="predicted"/>
<dbReference type="AlphaFoldDB" id="A0A3E0D6U2"/>
<feature type="compositionally biased region" description="Basic and acidic residues" evidence="1">
    <location>
        <begin position="31"/>
        <end position="43"/>
    </location>
</feature>
<evidence type="ECO:0000256" key="1">
    <source>
        <dbReference type="SAM" id="MobiDB-lite"/>
    </source>
</evidence>
<gene>
    <name evidence="2" type="ORF">C8N25_13518</name>
</gene>